<dbReference type="EMBL" id="AP025592">
    <property type="protein sequence ID" value="BDG08791.1"/>
    <property type="molecule type" value="Genomic_DNA"/>
</dbReference>
<dbReference type="PRINTS" id="PR00080">
    <property type="entry name" value="SDRFAMILY"/>
</dbReference>
<dbReference type="PRINTS" id="PR00081">
    <property type="entry name" value="GDHRDH"/>
</dbReference>
<evidence type="ECO:0000313" key="3">
    <source>
        <dbReference type="EMBL" id="BDG08791.1"/>
    </source>
</evidence>
<proteinExistence type="inferred from homology"/>
<dbReference type="Gene3D" id="3.40.50.720">
    <property type="entry name" value="NAD(P)-binding Rossmann-like Domain"/>
    <property type="match status" value="1"/>
</dbReference>
<evidence type="ECO:0000256" key="1">
    <source>
        <dbReference type="ARBA" id="ARBA00006484"/>
    </source>
</evidence>
<dbReference type="SUPFAM" id="SSF51735">
    <property type="entry name" value="NAD(P)-binding Rossmann-fold domains"/>
    <property type="match status" value="1"/>
</dbReference>
<evidence type="ECO:0000313" key="4">
    <source>
        <dbReference type="Proteomes" id="UP001162734"/>
    </source>
</evidence>
<dbReference type="PANTHER" id="PTHR43639:SF1">
    <property type="entry name" value="SHORT-CHAIN DEHYDROGENASE_REDUCTASE FAMILY PROTEIN"/>
    <property type="match status" value="1"/>
</dbReference>
<keyword evidence="4" id="KW-1185">Reference proteome</keyword>
<sequence>MPKRERVALVTGAGVRVGRVIAQELSRAGYTVAAHYHRHRPPRGLAAFAADLSTPEGPAALARAFRARFSRLDLLVNSAAGFEPAPLARLDAEGFDAQMDLNARAPLLLARALLPLLGRARGSIVNVLDVGGAFVPWKGFAAYVSSKAALARATECLALELAPRIRVNGVAPGTVLWPEEYPASLRRELTRRIPLRRAGRPEDVAQAVRYLAEAPYVTGAILPVDGGRRLFGRG</sequence>
<name>A0ABM7XAB4_9BACT</name>
<keyword evidence="2" id="KW-0560">Oxidoreductase</keyword>
<organism evidence="3 4">
    <name type="scientific">Anaeromyxobacter paludicola</name>
    <dbReference type="NCBI Taxonomy" id="2918171"/>
    <lineage>
        <taxon>Bacteria</taxon>
        <taxon>Pseudomonadati</taxon>
        <taxon>Myxococcota</taxon>
        <taxon>Myxococcia</taxon>
        <taxon>Myxococcales</taxon>
        <taxon>Cystobacterineae</taxon>
        <taxon>Anaeromyxobacteraceae</taxon>
        <taxon>Anaeromyxobacter</taxon>
    </lineage>
</organism>
<reference evidence="4" key="1">
    <citation type="journal article" date="2022" name="Int. J. Syst. Evol. Microbiol.">
        <title>Anaeromyxobacter oryzae sp. nov., Anaeromyxobacter diazotrophicus sp. nov. and Anaeromyxobacter paludicola sp. nov., isolated from paddy soils.</title>
        <authorList>
            <person name="Itoh H."/>
            <person name="Xu Z."/>
            <person name="Mise K."/>
            <person name="Masuda Y."/>
            <person name="Ushijima N."/>
            <person name="Hayakawa C."/>
            <person name="Shiratori Y."/>
            <person name="Senoo K."/>
        </authorList>
    </citation>
    <scope>NUCLEOTIDE SEQUENCE [LARGE SCALE GENOMIC DNA]</scope>
    <source>
        <strain evidence="4">Red630</strain>
    </source>
</reference>
<dbReference type="InterPro" id="IPR036291">
    <property type="entry name" value="NAD(P)-bd_dom_sf"/>
</dbReference>
<dbReference type="RefSeq" id="WP_248346022.1">
    <property type="nucleotide sequence ID" value="NZ_AP025592.1"/>
</dbReference>
<gene>
    <name evidence="3" type="primary">ptr1</name>
    <name evidence="3" type="ORF">AMPC_19040</name>
</gene>
<dbReference type="PANTHER" id="PTHR43639">
    <property type="entry name" value="OXIDOREDUCTASE, SHORT-CHAIN DEHYDROGENASE/REDUCTASE FAMILY (AFU_ORTHOLOGUE AFUA_5G02870)"/>
    <property type="match status" value="1"/>
</dbReference>
<dbReference type="Proteomes" id="UP001162734">
    <property type="component" value="Chromosome"/>
</dbReference>
<accession>A0ABM7XAB4</accession>
<dbReference type="InterPro" id="IPR002347">
    <property type="entry name" value="SDR_fam"/>
</dbReference>
<dbReference type="Pfam" id="PF13561">
    <property type="entry name" value="adh_short_C2"/>
    <property type="match status" value="1"/>
</dbReference>
<evidence type="ECO:0000256" key="2">
    <source>
        <dbReference type="ARBA" id="ARBA00023002"/>
    </source>
</evidence>
<comment type="similarity">
    <text evidence="1">Belongs to the short-chain dehydrogenases/reductases (SDR) family.</text>
</comment>
<protein>
    <submittedName>
        <fullName evidence="3">Pteridine reductase</fullName>
    </submittedName>
</protein>